<reference evidence="1 2" key="1">
    <citation type="submission" date="2016-09" db="EMBL/GenBank/DDBJ databases">
        <title>Metabolic pathway, cell adaptation mechanisms and a novel monoxygenase revealed through proteogenomic-transcription analysis of a Sphingomonas haloaromaticamans strain degrading the fungicide ortho-phenylphenol.</title>
        <authorList>
            <person name="Perruchon C."/>
            <person name="Papadopoulou E.S."/>
            <person name="Rousidou C."/>
            <person name="Vasileiadis S."/>
            <person name="Tanou G."/>
            <person name="Amoutzias G."/>
            <person name="Molassiotis A."/>
            <person name="Karpouzas D.G."/>
        </authorList>
    </citation>
    <scope>NUCLEOTIDE SEQUENCE [LARGE SCALE GENOMIC DNA]</scope>
    <source>
        <strain evidence="1 2">P3</strain>
    </source>
</reference>
<evidence type="ECO:0008006" key="3">
    <source>
        <dbReference type="Google" id="ProtNLM"/>
    </source>
</evidence>
<comment type="caution">
    <text evidence="1">The sequence shown here is derived from an EMBL/GenBank/DDBJ whole genome shotgun (WGS) entry which is preliminary data.</text>
</comment>
<evidence type="ECO:0000313" key="2">
    <source>
        <dbReference type="Proteomes" id="UP000179467"/>
    </source>
</evidence>
<sequence length="129" mass="14540">MASPVDEFVRVGQLNFQLGLVLADIARAAWERFVQISEKISIECSTESDAVMQRLFQPNAESQTDVRGGQWDDIVADVEEWRLETMERSRTACEDWRRAWLNGATSESLLPSASMVLCPGPLPLRTKLI</sequence>
<name>A0A1S1HMR6_9SPHN</name>
<organism evidence="1 2">
    <name type="scientific">Edaphosphingomonas haloaromaticamans</name>
    <dbReference type="NCBI Taxonomy" id="653954"/>
    <lineage>
        <taxon>Bacteria</taxon>
        <taxon>Pseudomonadati</taxon>
        <taxon>Pseudomonadota</taxon>
        <taxon>Alphaproteobacteria</taxon>
        <taxon>Sphingomonadales</taxon>
        <taxon>Rhizorhabdaceae</taxon>
        <taxon>Edaphosphingomonas</taxon>
    </lineage>
</organism>
<protein>
    <recommendedName>
        <fullName evidence="3">Phasin domain-containing protein</fullName>
    </recommendedName>
</protein>
<gene>
    <name evidence="1" type="ORF">BHE75_03771</name>
</gene>
<accession>A0A1S1HMR6</accession>
<proteinExistence type="predicted"/>
<dbReference type="AlphaFoldDB" id="A0A1S1HMR6"/>
<keyword evidence="2" id="KW-1185">Reference proteome</keyword>
<dbReference type="EMBL" id="MIPT01000001">
    <property type="protein sequence ID" value="OHT21760.1"/>
    <property type="molecule type" value="Genomic_DNA"/>
</dbReference>
<evidence type="ECO:0000313" key="1">
    <source>
        <dbReference type="EMBL" id="OHT21760.1"/>
    </source>
</evidence>
<dbReference type="Proteomes" id="UP000179467">
    <property type="component" value="Unassembled WGS sequence"/>
</dbReference>